<proteinExistence type="predicted"/>
<dbReference type="EMBL" id="VSRR010000399">
    <property type="protein sequence ID" value="MPC15059.1"/>
    <property type="molecule type" value="Genomic_DNA"/>
</dbReference>
<dbReference type="Proteomes" id="UP000324222">
    <property type="component" value="Unassembled WGS sequence"/>
</dbReference>
<protein>
    <submittedName>
        <fullName evidence="2">Uncharacterized protein</fullName>
    </submittedName>
</protein>
<sequence>MRRRGRGRRGEHRDNIARAPLISRHREKQEEEEEEEEEESKDSDEEQYKQEEEDKDKGTVEEQRDEMKQGRNKETDRLIIRKAGKGMKKT</sequence>
<comment type="caution">
    <text evidence="2">The sequence shown here is derived from an EMBL/GenBank/DDBJ whole genome shotgun (WGS) entry which is preliminary data.</text>
</comment>
<feature type="region of interest" description="Disordered" evidence="1">
    <location>
        <begin position="1"/>
        <end position="90"/>
    </location>
</feature>
<feature type="compositionally biased region" description="Basic and acidic residues" evidence="1">
    <location>
        <begin position="46"/>
        <end position="79"/>
    </location>
</feature>
<feature type="compositionally biased region" description="Acidic residues" evidence="1">
    <location>
        <begin position="30"/>
        <end position="45"/>
    </location>
</feature>
<reference evidence="2 3" key="1">
    <citation type="submission" date="2019-05" db="EMBL/GenBank/DDBJ databases">
        <title>Another draft genome of Portunus trituberculatus and its Hox gene families provides insights of decapod evolution.</title>
        <authorList>
            <person name="Jeong J.-H."/>
            <person name="Song I."/>
            <person name="Kim S."/>
            <person name="Choi T."/>
            <person name="Kim D."/>
            <person name="Ryu S."/>
            <person name="Kim W."/>
        </authorList>
    </citation>
    <scope>NUCLEOTIDE SEQUENCE [LARGE SCALE GENOMIC DNA]</scope>
    <source>
        <tissue evidence="2">Muscle</tissue>
    </source>
</reference>
<evidence type="ECO:0000313" key="2">
    <source>
        <dbReference type="EMBL" id="MPC15059.1"/>
    </source>
</evidence>
<gene>
    <name evidence="2" type="ORF">E2C01_007842</name>
</gene>
<feature type="compositionally biased region" description="Basic residues" evidence="1">
    <location>
        <begin position="1"/>
        <end position="10"/>
    </location>
</feature>
<evidence type="ECO:0000256" key="1">
    <source>
        <dbReference type="SAM" id="MobiDB-lite"/>
    </source>
</evidence>
<organism evidence="2 3">
    <name type="scientific">Portunus trituberculatus</name>
    <name type="common">Swimming crab</name>
    <name type="synonym">Neptunus trituberculatus</name>
    <dbReference type="NCBI Taxonomy" id="210409"/>
    <lineage>
        <taxon>Eukaryota</taxon>
        <taxon>Metazoa</taxon>
        <taxon>Ecdysozoa</taxon>
        <taxon>Arthropoda</taxon>
        <taxon>Crustacea</taxon>
        <taxon>Multicrustacea</taxon>
        <taxon>Malacostraca</taxon>
        <taxon>Eumalacostraca</taxon>
        <taxon>Eucarida</taxon>
        <taxon>Decapoda</taxon>
        <taxon>Pleocyemata</taxon>
        <taxon>Brachyura</taxon>
        <taxon>Eubrachyura</taxon>
        <taxon>Portunoidea</taxon>
        <taxon>Portunidae</taxon>
        <taxon>Portuninae</taxon>
        <taxon>Portunus</taxon>
    </lineage>
</organism>
<evidence type="ECO:0000313" key="3">
    <source>
        <dbReference type="Proteomes" id="UP000324222"/>
    </source>
</evidence>
<name>A0A5B7D079_PORTR</name>
<keyword evidence="3" id="KW-1185">Reference proteome</keyword>
<accession>A0A5B7D079</accession>
<feature type="compositionally biased region" description="Basic residues" evidence="1">
    <location>
        <begin position="80"/>
        <end position="90"/>
    </location>
</feature>
<dbReference type="AlphaFoldDB" id="A0A5B7D079"/>